<dbReference type="Proteomes" id="UP000323909">
    <property type="component" value="Unassembled WGS sequence"/>
</dbReference>
<accession>A0A5M8EP95</accession>
<gene>
    <name evidence="1" type="ORF">F3K53_22835</name>
</gene>
<sequence>MKTKIMLQQENIGTSSYVGDAPEDVLIRVGEEWIVDKTYVCTDKTYKLLPDVGDEKNRYTVEAVFAEKATTEPASARKVEVVFTVKNDRAFPEVPGTEHNPAYMFPIAIGDRLTDRSNQTASVLRKYYRPMSGGRLTIGYYLG</sequence>
<dbReference type="AlphaFoldDB" id="A0A5M8EP95"/>
<evidence type="ECO:0000313" key="1">
    <source>
        <dbReference type="EMBL" id="KAA6173809.1"/>
    </source>
</evidence>
<reference evidence="1 2" key="1">
    <citation type="submission" date="2019-09" db="EMBL/GenBank/DDBJ databases">
        <title>Genomic sequencing of 4 copper resistant soil isolates.</title>
        <authorList>
            <person name="Havryliuk O."/>
        </authorList>
    </citation>
    <scope>NUCLEOTIDE SEQUENCE [LARGE SCALE GENOMIC DNA]</scope>
    <source>
        <strain evidence="1 2">UKR4</strain>
    </source>
</reference>
<name>A0A5M8EP95_PSEVE</name>
<proteinExistence type="predicted"/>
<evidence type="ECO:0000313" key="2">
    <source>
        <dbReference type="Proteomes" id="UP000323909"/>
    </source>
</evidence>
<dbReference type="EMBL" id="VWXT01000405">
    <property type="protein sequence ID" value="KAA6173809.1"/>
    <property type="molecule type" value="Genomic_DNA"/>
</dbReference>
<protein>
    <submittedName>
        <fullName evidence="1">Uncharacterized protein</fullName>
    </submittedName>
</protein>
<comment type="caution">
    <text evidence="1">The sequence shown here is derived from an EMBL/GenBank/DDBJ whole genome shotgun (WGS) entry which is preliminary data.</text>
</comment>
<organism evidence="1 2">
    <name type="scientific">Pseudomonas veronii</name>
    <dbReference type="NCBI Taxonomy" id="76761"/>
    <lineage>
        <taxon>Bacteria</taxon>
        <taxon>Pseudomonadati</taxon>
        <taxon>Pseudomonadota</taxon>
        <taxon>Gammaproteobacteria</taxon>
        <taxon>Pseudomonadales</taxon>
        <taxon>Pseudomonadaceae</taxon>
        <taxon>Pseudomonas</taxon>
    </lineage>
</organism>
<dbReference type="RefSeq" id="WP_150056273.1">
    <property type="nucleotide sequence ID" value="NZ_VWXT01000405.1"/>
</dbReference>